<dbReference type="STRING" id="502049.TH15_19035"/>
<proteinExistence type="predicted"/>
<sequence length="78" mass="8527">MMGRLGVDKVAGGLTGQEADQIAEAGIRLGARETRGVGVRRFDGEMQCLRFGLSLSCQEVAIRFSRVEVRKTKNDISK</sequence>
<evidence type="ECO:0000313" key="2">
    <source>
        <dbReference type="Proteomes" id="UP000252517"/>
    </source>
</evidence>
<accession>A0A199YB43</accession>
<name>A0A199YB43_9PROT</name>
<organism evidence="1 2">
    <name type="scientific">Thalassospira profundimaris</name>
    <dbReference type="NCBI Taxonomy" id="502049"/>
    <lineage>
        <taxon>Bacteria</taxon>
        <taxon>Pseudomonadati</taxon>
        <taxon>Pseudomonadota</taxon>
        <taxon>Alphaproteobacteria</taxon>
        <taxon>Rhodospirillales</taxon>
        <taxon>Thalassospiraceae</taxon>
        <taxon>Thalassospira</taxon>
    </lineage>
</organism>
<dbReference type="EMBL" id="JPWH01000024">
    <property type="protein sequence ID" value="RCK43643.1"/>
    <property type="molecule type" value="Genomic_DNA"/>
</dbReference>
<reference evidence="1 2" key="1">
    <citation type="submission" date="2014-07" db="EMBL/GenBank/DDBJ databases">
        <title>Draft genome sequence of Thalassospira profundimaris S25-3-2.</title>
        <authorList>
            <person name="Lai Q."/>
            <person name="Shao Z."/>
        </authorList>
    </citation>
    <scope>NUCLEOTIDE SEQUENCE [LARGE SCALE GENOMIC DNA]</scope>
    <source>
        <strain evidence="1 2">S25-3-2</strain>
    </source>
</reference>
<dbReference type="RefSeq" id="WP_009573741.1">
    <property type="nucleotide sequence ID" value="NZ_JPWH01000024.1"/>
</dbReference>
<dbReference type="Proteomes" id="UP000252517">
    <property type="component" value="Unassembled WGS sequence"/>
</dbReference>
<evidence type="ECO:0000313" key="1">
    <source>
        <dbReference type="EMBL" id="RCK43643.1"/>
    </source>
</evidence>
<protein>
    <submittedName>
        <fullName evidence="1">Uncharacterized protein</fullName>
    </submittedName>
</protein>
<dbReference type="AlphaFoldDB" id="A0A199YB43"/>
<comment type="caution">
    <text evidence="1">The sequence shown here is derived from an EMBL/GenBank/DDBJ whole genome shotgun (WGS) entry which is preliminary data.</text>
</comment>
<gene>
    <name evidence="1" type="ORF">TH25_21060</name>
</gene>